<protein>
    <submittedName>
        <fullName evidence="1">Uncharacterized protein</fullName>
    </submittedName>
</protein>
<dbReference type="Proteomes" id="UP000299102">
    <property type="component" value="Unassembled WGS sequence"/>
</dbReference>
<proteinExistence type="predicted"/>
<name>A0A4C1WE70_EUMVA</name>
<keyword evidence="2" id="KW-1185">Reference proteome</keyword>
<evidence type="ECO:0000313" key="2">
    <source>
        <dbReference type="Proteomes" id="UP000299102"/>
    </source>
</evidence>
<gene>
    <name evidence="1" type="ORF">EVAR_32826_1</name>
</gene>
<reference evidence="1 2" key="1">
    <citation type="journal article" date="2019" name="Commun. Biol.">
        <title>The bagworm genome reveals a unique fibroin gene that provides high tensile strength.</title>
        <authorList>
            <person name="Kono N."/>
            <person name="Nakamura H."/>
            <person name="Ohtoshi R."/>
            <person name="Tomita M."/>
            <person name="Numata K."/>
            <person name="Arakawa K."/>
        </authorList>
    </citation>
    <scope>NUCLEOTIDE SEQUENCE [LARGE SCALE GENOMIC DNA]</scope>
</reference>
<organism evidence="1 2">
    <name type="scientific">Eumeta variegata</name>
    <name type="common">Bagworm moth</name>
    <name type="synonym">Eumeta japonica</name>
    <dbReference type="NCBI Taxonomy" id="151549"/>
    <lineage>
        <taxon>Eukaryota</taxon>
        <taxon>Metazoa</taxon>
        <taxon>Ecdysozoa</taxon>
        <taxon>Arthropoda</taxon>
        <taxon>Hexapoda</taxon>
        <taxon>Insecta</taxon>
        <taxon>Pterygota</taxon>
        <taxon>Neoptera</taxon>
        <taxon>Endopterygota</taxon>
        <taxon>Lepidoptera</taxon>
        <taxon>Glossata</taxon>
        <taxon>Ditrysia</taxon>
        <taxon>Tineoidea</taxon>
        <taxon>Psychidae</taxon>
        <taxon>Oiketicinae</taxon>
        <taxon>Eumeta</taxon>
    </lineage>
</organism>
<dbReference type="AlphaFoldDB" id="A0A4C1WE70"/>
<evidence type="ECO:0000313" key="1">
    <source>
        <dbReference type="EMBL" id="GBP48425.1"/>
    </source>
</evidence>
<accession>A0A4C1WE70</accession>
<dbReference type="EMBL" id="BGZK01000524">
    <property type="protein sequence ID" value="GBP48425.1"/>
    <property type="molecule type" value="Genomic_DNA"/>
</dbReference>
<comment type="caution">
    <text evidence="1">The sequence shown here is derived from an EMBL/GenBank/DDBJ whole genome shotgun (WGS) entry which is preliminary data.</text>
</comment>
<sequence length="77" mass="8330">MGRPAAVITGATRARWPGMVYDISGDNFRIGPRNLCTPGAPEPAPAHGAASMTSGFRYLKFQQGYNKYESVDRNAPD</sequence>